<evidence type="ECO:0000313" key="2">
    <source>
        <dbReference type="Proteomes" id="UP001157006"/>
    </source>
</evidence>
<protein>
    <submittedName>
        <fullName evidence="1">Uncharacterized protein</fullName>
    </submittedName>
</protein>
<dbReference type="Proteomes" id="UP001157006">
    <property type="component" value="Chromosome 1S"/>
</dbReference>
<name>A0AAV0Z7Q3_VICFA</name>
<sequence>MWFQRSRSKWLVDGDQNTKYYHIKPTQRIRSNQITLIKDANGLWTDKAEKIGKLFKDFYQDLFTKDLDTYQWLDTVNKFPNLSAEVMAKLNSPIDNGEVKKALFNMAPWKAPDPDSFPAGFFQKSWSMMGDNMCNFIQKLWNNPASIKEVNQTELIFIPKVNLPTQVLDKFCNTSGQRVSNEKTRVLFYKNTPKHSRRELIGISGFKEANELGKCLGMPITGRSPKSKDFNHILENIRNKLSTGMLVIYLLQKCIKEIHKIQRNFNWGHKDEEKHIHGVNWKTIMHMKQVGGLGFCNLNFMNKACLSKLVWKLMSGENNLWSQVVKAKYDRENNNLVTVSAKPNDSGLWKQIDNIWPVLQEMAYWDIGNGNSVSIWKDCWLKSGHLINMEEINSSALQLVKVSDLVDINKEWNLSLLHSFLDMETIEEITAIHPPRDYHGEDACLWKGTANGFFTISNAYNHTCNVTQDGGNTKSWKQIWRSKVPERI</sequence>
<gene>
    <name evidence="1" type="ORF">VFH_I135960</name>
</gene>
<dbReference type="PANTHER" id="PTHR33116">
    <property type="entry name" value="REVERSE TRANSCRIPTASE ZINC-BINDING DOMAIN-CONTAINING PROTEIN-RELATED-RELATED"/>
    <property type="match status" value="1"/>
</dbReference>
<dbReference type="AlphaFoldDB" id="A0AAV0Z7Q3"/>
<reference evidence="1 2" key="1">
    <citation type="submission" date="2023-01" db="EMBL/GenBank/DDBJ databases">
        <authorList>
            <person name="Kreplak J."/>
        </authorList>
    </citation>
    <scope>NUCLEOTIDE SEQUENCE [LARGE SCALE GENOMIC DNA]</scope>
</reference>
<organism evidence="1 2">
    <name type="scientific">Vicia faba</name>
    <name type="common">Broad bean</name>
    <name type="synonym">Faba vulgaris</name>
    <dbReference type="NCBI Taxonomy" id="3906"/>
    <lineage>
        <taxon>Eukaryota</taxon>
        <taxon>Viridiplantae</taxon>
        <taxon>Streptophyta</taxon>
        <taxon>Embryophyta</taxon>
        <taxon>Tracheophyta</taxon>
        <taxon>Spermatophyta</taxon>
        <taxon>Magnoliopsida</taxon>
        <taxon>eudicotyledons</taxon>
        <taxon>Gunneridae</taxon>
        <taxon>Pentapetalae</taxon>
        <taxon>rosids</taxon>
        <taxon>fabids</taxon>
        <taxon>Fabales</taxon>
        <taxon>Fabaceae</taxon>
        <taxon>Papilionoideae</taxon>
        <taxon>50 kb inversion clade</taxon>
        <taxon>NPAAA clade</taxon>
        <taxon>Hologalegina</taxon>
        <taxon>IRL clade</taxon>
        <taxon>Fabeae</taxon>
        <taxon>Vicia</taxon>
    </lineage>
</organism>
<dbReference type="EMBL" id="OX451735">
    <property type="protein sequence ID" value="CAI8594329.1"/>
    <property type="molecule type" value="Genomic_DNA"/>
</dbReference>
<keyword evidence="2" id="KW-1185">Reference proteome</keyword>
<dbReference type="PANTHER" id="PTHR33116:SF86">
    <property type="entry name" value="REVERSE TRANSCRIPTASE DOMAIN-CONTAINING PROTEIN"/>
    <property type="match status" value="1"/>
</dbReference>
<accession>A0AAV0Z7Q3</accession>
<proteinExistence type="predicted"/>
<evidence type="ECO:0000313" key="1">
    <source>
        <dbReference type="EMBL" id="CAI8594329.1"/>
    </source>
</evidence>